<dbReference type="RefSeq" id="WP_268779843.1">
    <property type="nucleotide sequence ID" value="NZ_JAPRAT010000012.1"/>
</dbReference>
<dbReference type="InterPro" id="IPR006076">
    <property type="entry name" value="FAD-dep_OxRdtase"/>
</dbReference>
<dbReference type="Gene3D" id="3.50.50.60">
    <property type="entry name" value="FAD/NAD(P)-binding domain"/>
    <property type="match status" value="1"/>
</dbReference>
<sequence>MLPFIIIGGGIAGASIGYHLAKAGHSVTVYDRFDQGQATSASAGIICPWVSQRRNKKWYRLVKEGASYYPDFIRELEKTTQQSTGYQRNGAICLFKDEHIQQLAYERISAKQIDSPEIGKVKKLTKQDVKTLHPHLTNLYPAVFVEGGAQINGESLLSALKKGILLYGGKWINKDKIPLKEAATIIYTAGAWSREFFEEPNVRHQKAELLHLELQAPTSKSETPIVMGLGPMYIVQTGDATFAIGTTHEDTDSFDITPLAEHQQYLHKEAERYFPENSIQDQRMAVGLRPFTRDNLPSIGYVKDNIYVVNGLGSSGLTAGPVIGREVAAQLTGKQTKLSLEDYQ</sequence>
<feature type="domain" description="FAD dependent oxidoreductase" evidence="5">
    <location>
        <begin position="5"/>
        <end position="329"/>
    </location>
</feature>
<dbReference type="EMBL" id="JAPRAT010000012">
    <property type="protein sequence ID" value="MCZ0703071.1"/>
    <property type="molecule type" value="Genomic_DNA"/>
</dbReference>
<evidence type="ECO:0000313" key="7">
    <source>
        <dbReference type="Proteomes" id="UP001084197"/>
    </source>
</evidence>
<evidence type="ECO:0000256" key="4">
    <source>
        <dbReference type="ARBA" id="ARBA00023002"/>
    </source>
</evidence>
<comment type="cofactor">
    <cofactor evidence="1">
        <name>FAD</name>
        <dbReference type="ChEBI" id="CHEBI:57692"/>
    </cofactor>
</comment>
<keyword evidence="4" id="KW-0560">Oxidoreductase</keyword>
<comment type="similarity">
    <text evidence="2">Belongs to the DadA oxidoreductase family.</text>
</comment>
<dbReference type="PANTHER" id="PTHR13847">
    <property type="entry name" value="SARCOSINE DEHYDROGENASE-RELATED"/>
    <property type="match status" value="1"/>
</dbReference>
<gene>
    <name evidence="6" type="ORF">OWO01_07585</name>
</gene>
<evidence type="ECO:0000256" key="3">
    <source>
        <dbReference type="ARBA" id="ARBA00022630"/>
    </source>
</evidence>
<dbReference type="Gene3D" id="3.30.9.10">
    <property type="entry name" value="D-Amino Acid Oxidase, subunit A, domain 2"/>
    <property type="match status" value="1"/>
</dbReference>
<proteinExistence type="inferred from homology"/>
<evidence type="ECO:0000313" key="6">
    <source>
        <dbReference type="EMBL" id="MCZ0703071.1"/>
    </source>
</evidence>
<keyword evidence="7" id="KW-1185">Reference proteome</keyword>
<protein>
    <submittedName>
        <fullName evidence="6">FAD-dependent oxidoreductase</fullName>
    </submittedName>
</protein>
<dbReference type="Proteomes" id="UP001084197">
    <property type="component" value="Unassembled WGS sequence"/>
</dbReference>
<dbReference type="Pfam" id="PF01266">
    <property type="entry name" value="DAO"/>
    <property type="match status" value="1"/>
</dbReference>
<dbReference type="SUPFAM" id="SSF51971">
    <property type="entry name" value="Nucleotide-binding domain"/>
    <property type="match status" value="1"/>
</dbReference>
<evidence type="ECO:0000259" key="5">
    <source>
        <dbReference type="Pfam" id="PF01266"/>
    </source>
</evidence>
<evidence type="ECO:0000256" key="2">
    <source>
        <dbReference type="ARBA" id="ARBA00009410"/>
    </source>
</evidence>
<dbReference type="GO" id="GO:0005737">
    <property type="term" value="C:cytoplasm"/>
    <property type="evidence" value="ECO:0007669"/>
    <property type="project" value="TreeGrafter"/>
</dbReference>
<accession>A0A9J6RBZ8</accession>
<dbReference type="PANTHER" id="PTHR13847:SF286">
    <property type="entry name" value="D-AMINO ACID DEHYDROGENASE"/>
    <property type="match status" value="1"/>
</dbReference>
<dbReference type="SUPFAM" id="SSF54373">
    <property type="entry name" value="FAD-linked reductases, C-terminal domain"/>
    <property type="match status" value="1"/>
</dbReference>
<organism evidence="6 7">
    <name type="scientific">Natronobacillus azotifigens</name>
    <dbReference type="NCBI Taxonomy" id="472978"/>
    <lineage>
        <taxon>Bacteria</taxon>
        <taxon>Bacillati</taxon>
        <taxon>Bacillota</taxon>
        <taxon>Bacilli</taxon>
        <taxon>Bacillales</taxon>
        <taxon>Bacillaceae</taxon>
        <taxon>Natronobacillus</taxon>
    </lineage>
</organism>
<dbReference type="GO" id="GO:0016491">
    <property type="term" value="F:oxidoreductase activity"/>
    <property type="evidence" value="ECO:0007669"/>
    <property type="project" value="UniProtKB-KW"/>
</dbReference>
<keyword evidence="3" id="KW-0285">Flavoprotein</keyword>
<name>A0A9J6RBZ8_9BACI</name>
<comment type="caution">
    <text evidence="6">The sequence shown here is derived from an EMBL/GenBank/DDBJ whole genome shotgun (WGS) entry which is preliminary data.</text>
</comment>
<evidence type="ECO:0000256" key="1">
    <source>
        <dbReference type="ARBA" id="ARBA00001974"/>
    </source>
</evidence>
<dbReference type="InterPro" id="IPR036188">
    <property type="entry name" value="FAD/NAD-bd_sf"/>
</dbReference>
<reference evidence="6" key="1">
    <citation type="submission" date="2022-11" db="EMBL/GenBank/DDBJ databases">
        <title>WGS of Natronobacillus azotifigens 24KS-1, an anaerobic diazotrophic haloalkaliphile from soda-rich habitats.</title>
        <authorList>
            <person name="Sorokin D.Y."/>
            <person name="Merkel A.Y."/>
        </authorList>
    </citation>
    <scope>NUCLEOTIDE SEQUENCE</scope>
    <source>
        <strain evidence="6">24KS-1</strain>
    </source>
</reference>
<dbReference type="AlphaFoldDB" id="A0A9J6RBZ8"/>